<organism evidence="2 3">
    <name type="scientific">Nocardioides acrostichi</name>
    <dbReference type="NCBI Taxonomy" id="2784339"/>
    <lineage>
        <taxon>Bacteria</taxon>
        <taxon>Bacillati</taxon>
        <taxon>Actinomycetota</taxon>
        <taxon>Actinomycetes</taxon>
        <taxon>Propionibacteriales</taxon>
        <taxon>Nocardioidaceae</taxon>
        <taxon>Nocardioides</taxon>
    </lineage>
</organism>
<evidence type="ECO:0000313" key="2">
    <source>
        <dbReference type="EMBL" id="MBF4162429.1"/>
    </source>
</evidence>
<dbReference type="EMBL" id="JADIVZ010000005">
    <property type="protein sequence ID" value="MBF4162429.1"/>
    <property type="molecule type" value="Genomic_DNA"/>
</dbReference>
<dbReference type="InterPro" id="IPR000182">
    <property type="entry name" value="GNAT_dom"/>
</dbReference>
<keyword evidence="3" id="KW-1185">Reference proteome</keyword>
<evidence type="ECO:0000259" key="1">
    <source>
        <dbReference type="PROSITE" id="PS51186"/>
    </source>
</evidence>
<dbReference type="PROSITE" id="PS51186">
    <property type="entry name" value="GNAT"/>
    <property type="match status" value="1"/>
</dbReference>
<dbReference type="PANTHER" id="PTHR43792">
    <property type="entry name" value="GNAT FAMILY, PUTATIVE (AFU_ORTHOLOGUE AFUA_3G00765)-RELATED-RELATED"/>
    <property type="match status" value="1"/>
</dbReference>
<accession>A0A930YDF3</accession>
<reference evidence="2" key="1">
    <citation type="submission" date="2020-11" db="EMBL/GenBank/DDBJ databases">
        <title>Nocardioides sp. CBS4Y-1, whole genome shotgun sequence.</title>
        <authorList>
            <person name="Tuo L."/>
        </authorList>
    </citation>
    <scope>NUCLEOTIDE SEQUENCE</scope>
    <source>
        <strain evidence="2">CBS4Y-1</strain>
    </source>
</reference>
<proteinExistence type="predicted"/>
<gene>
    <name evidence="2" type="ORF">ISG29_12070</name>
</gene>
<comment type="caution">
    <text evidence="2">The sequence shown here is derived from an EMBL/GenBank/DDBJ whole genome shotgun (WGS) entry which is preliminary data.</text>
</comment>
<dbReference type="AlphaFoldDB" id="A0A930YDF3"/>
<dbReference type="InterPro" id="IPR051531">
    <property type="entry name" value="N-acetyltransferase"/>
</dbReference>
<dbReference type="Gene3D" id="3.40.630.30">
    <property type="match status" value="1"/>
</dbReference>
<dbReference type="Pfam" id="PF13302">
    <property type="entry name" value="Acetyltransf_3"/>
    <property type="match status" value="1"/>
</dbReference>
<feature type="domain" description="N-acetyltransferase" evidence="1">
    <location>
        <begin position="6"/>
        <end position="172"/>
    </location>
</feature>
<evidence type="ECO:0000313" key="3">
    <source>
        <dbReference type="Proteomes" id="UP000656804"/>
    </source>
</evidence>
<dbReference type="PANTHER" id="PTHR43792:SF16">
    <property type="entry name" value="N-ACETYLTRANSFERASE DOMAIN-CONTAINING PROTEIN"/>
    <property type="match status" value="1"/>
</dbReference>
<name>A0A930YDF3_9ACTN</name>
<sequence length="183" mass="20792">MATQRLRLEPLTREHLEDLVALDADPEVLRHIWGRALTRDEVVERWLPVRTRPDADARGLGYWAGRDLAGEFLGWWCLALDDDPTTAELGYRLHRAAWGRGYATEGSRALLEHAFATLGLASVWAETMAVNARSRAVMEKLGLTHEATRVHRWEDPLPGAELGEVTYRITREGWVTGTRGRRR</sequence>
<dbReference type="Proteomes" id="UP000656804">
    <property type="component" value="Unassembled WGS sequence"/>
</dbReference>
<protein>
    <submittedName>
        <fullName evidence="2">GNAT family N-acetyltransferase</fullName>
    </submittedName>
</protein>
<dbReference type="SUPFAM" id="SSF55729">
    <property type="entry name" value="Acyl-CoA N-acyltransferases (Nat)"/>
    <property type="match status" value="1"/>
</dbReference>
<dbReference type="GO" id="GO:0016747">
    <property type="term" value="F:acyltransferase activity, transferring groups other than amino-acyl groups"/>
    <property type="evidence" value="ECO:0007669"/>
    <property type="project" value="InterPro"/>
</dbReference>
<dbReference type="InterPro" id="IPR016181">
    <property type="entry name" value="Acyl_CoA_acyltransferase"/>
</dbReference>